<evidence type="ECO:0000313" key="16">
    <source>
        <dbReference type="Proteomes" id="UP000199347"/>
    </source>
</evidence>
<evidence type="ECO:0000256" key="4">
    <source>
        <dbReference type="ARBA" id="ARBA00022448"/>
    </source>
</evidence>
<dbReference type="GO" id="GO:0006824">
    <property type="term" value="P:cobalt ion transport"/>
    <property type="evidence" value="ECO:0007669"/>
    <property type="project" value="UniProtKB-KW"/>
</dbReference>
<dbReference type="Proteomes" id="UP000199347">
    <property type="component" value="Unassembled WGS sequence"/>
</dbReference>
<feature type="transmembrane region" description="Helical" evidence="13">
    <location>
        <begin position="348"/>
        <end position="369"/>
    </location>
</feature>
<protein>
    <recommendedName>
        <fullName evidence="13">Nickel/cobalt efflux system</fullName>
    </recommendedName>
</protein>
<keyword evidence="16" id="KW-1185">Reference proteome</keyword>
<dbReference type="Pfam" id="PF03824">
    <property type="entry name" value="NicO"/>
    <property type="match status" value="1"/>
</dbReference>
<keyword evidence="9" id="KW-0406">Ion transport</keyword>
<keyword evidence="8 13" id="KW-1133">Transmembrane helix</keyword>
<evidence type="ECO:0000256" key="5">
    <source>
        <dbReference type="ARBA" id="ARBA00022475"/>
    </source>
</evidence>
<organism evidence="15 16">
    <name type="scientific">Afifella marina DSM 2698</name>
    <dbReference type="NCBI Taxonomy" id="1120955"/>
    <lineage>
        <taxon>Bacteria</taxon>
        <taxon>Pseudomonadati</taxon>
        <taxon>Pseudomonadota</taxon>
        <taxon>Alphaproteobacteria</taxon>
        <taxon>Hyphomicrobiales</taxon>
        <taxon>Afifellaceae</taxon>
        <taxon>Afifella</taxon>
    </lineage>
</organism>
<feature type="region of interest" description="Disordered" evidence="14">
    <location>
        <begin position="219"/>
        <end position="249"/>
    </location>
</feature>
<dbReference type="STRING" id="1120955.SAMN03080610_02413"/>
<comment type="subcellular location">
    <subcellularLocation>
        <location evidence="2 13">Cell membrane</location>
        <topology evidence="2 13">Multi-pass membrane protein</topology>
    </subcellularLocation>
</comment>
<dbReference type="GO" id="GO:0032025">
    <property type="term" value="P:response to cobalt ion"/>
    <property type="evidence" value="ECO:0007669"/>
    <property type="project" value="TreeGrafter"/>
</dbReference>
<keyword evidence="10" id="KW-0921">Nickel transport</keyword>
<keyword evidence="3" id="KW-0171">Cobalt transport</keyword>
<dbReference type="GO" id="GO:0010045">
    <property type="term" value="P:response to nickel cation"/>
    <property type="evidence" value="ECO:0007669"/>
    <property type="project" value="TreeGrafter"/>
</dbReference>
<name>A0A1G5NP62_AFIMA</name>
<dbReference type="InterPro" id="IPR051224">
    <property type="entry name" value="NiCoT_RcnA"/>
</dbReference>
<dbReference type="InterPro" id="IPR011541">
    <property type="entry name" value="Ni/Co_transpt_high_affinity"/>
</dbReference>
<evidence type="ECO:0000256" key="1">
    <source>
        <dbReference type="ARBA" id="ARBA00002510"/>
    </source>
</evidence>
<evidence type="ECO:0000256" key="12">
    <source>
        <dbReference type="ARBA" id="ARBA00023285"/>
    </source>
</evidence>
<dbReference type="EMBL" id="FMVW01000005">
    <property type="protein sequence ID" value="SCZ39186.1"/>
    <property type="molecule type" value="Genomic_DNA"/>
</dbReference>
<comment type="function">
    <text evidence="1">Efflux system for nickel and cobalt.</text>
</comment>
<evidence type="ECO:0000256" key="2">
    <source>
        <dbReference type="ARBA" id="ARBA00004651"/>
    </source>
</evidence>
<reference evidence="15 16" key="1">
    <citation type="submission" date="2016-10" db="EMBL/GenBank/DDBJ databases">
        <authorList>
            <person name="de Groot N.N."/>
        </authorList>
    </citation>
    <scope>NUCLEOTIDE SEQUENCE [LARGE SCALE GENOMIC DNA]</scope>
    <source>
        <strain evidence="15 16">DSM 2698</strain>
    </source>
</reference>
<evidence type="ECO:0000256" key="14">
    <source>
        <dbReference type="SAM" id="MobiDB-lite"/>
    </source>
</evidence>
<dbReference type="PANTHER" id="PTHR40659">
    <property type="entry name" value="NICKEL/COBALT EFFLUX SYSTEM RCNA"/>
    <property type="match status" value="1"/>
</dbReference>
<accession>A0A1G5NP62</accession>
<dbReference type="GO" id="GO:0015099">
    <property type="term" value="F:nickel cation transmembrane transporter activity"/>
    <property type="evidence" value="ECO:0007669"/>
    <property type="project" value="UniProtKB-UniRule"/>
</dbReference>
<evidence type="ECO:0000256" key="3">
    <source>
        <dbReference type="ARBA" id="ARBA00022426"/>
    </source>
</evidence>
<gene>
    <name evidence="15" type="ORF">SAMN03080610_02413</name>
</gene>
<evidence type="ECO:0000256" key="10">
    <source>
        <dbReference type="ARBA" id="ARBA00023112"/>
    </source>
</evidence>
<evidence type="ECO:0000313" key="15">
    <source>
        <dbReference type="EMBL" id="SCZ39186.1"/>
    </source>
</evidence>
<keyword evidence="4 13" id="KW-0813">Transport</keyword>
<feature type="transmembrane region" description="Helical" evidence="13">
    <location>
        <begin position="268"/>
        <end position="292"/>
    </location>
</feature>
<keyword evidence="7 13" id="KW-0812">Transmembrane</keyword>
<keyword evidence="12" id="KW-0170">Cobalt</keyword>
<feature type="transmembrane region" description="Helical" evidence="13">
    <location>
        <begin position="119"/>
        <end position="152"/>
    </location>
</feature>
<evidence type="ECO:0000256" key="6">
    <source>
        <dbReference type="ARBA" id="ARBA00022596"/>
    </source>
</evidence>
<keyword evidence="11 13" id="KW-0472">Membrane</keyword>
<dbReference type="GO" id="GO:0046583">
    <property type="term" value="F:monoatomic cation efflux transmembrane transporter activity"/>
    <property type="evidence" value="ECO:0007669"/>
    <property type="project" value="TreeGrafter"/>
</dbReference>
<sequence length="370" mass="37733">MRREKGVRADALAMFAPLAVLAVFVCLVSNAEAATSPFGVGLPGEGGGAGLVPMIAALQKEFYHELTATLSRLATDGSAFWWLGGVSFIYGIVHAAGPGHGKVVISSYILANEKTARRGVLIAFLAAFLQAIVAVALIGALAAVLGLTSFAITDTAEAFEIGSYGLVLALGLFLLLRKSRRLLRRLSLGSRLRPATAGLTPAAAGAHGHDVHLSEAHLHDGHGHEHGHEHHHDDHGHAHDHGHGHDHEHGACCGHVPDAALVEKSRGLAGAVAAVVSVGLRPCSGALIVLVFALSQKIFWAGVAATFLMALGTGLTVAALAALAVGAKGVAAKLLQTRPGAGAAFVSLLEWGGAFAITALGGLLLAGALA</sequence>
<evidence type="ECO:0000256" key="7">
    <source>
        <dbReference type="ARBA" id="ARBA00022692"/>
    </source>
</evidence>
<keyword evidence="5" id="KW-1003">Cell membrane</keyword>
<evidence type="ECO:0000256" key="8">
    <source>
        <dbReference type="ARBA" id="ARBA00022989"/>
    </source>
</evidence>
<feature type="transmembrane region" description="Helical" evidence="13">
    <location>
        <begin position="158"/>
        <end position="176"/>
    </location>
</feature>
<dbReference type="PANTHER" id="PTHR40659:SF1">
    <property type="entry name" value="NICKEL_COBALT EFFLUX SYSTEM RCNA"/>
    <property type="match status" value="1"/>
</dbReference>
<feature type="transmembrane region" description="Helical" evidence="13">
    <location>
        <begin position="298"/>
        <end position="327"/>
    </location>
</feature>
<dbReference type="AlphaFoldDB" id="A0A1G5NP62"/>
<dbReference type="GO" id="GO:0005886">
    <property type="term" value="C:plasma membrane"/>
    <property type="evidence" value="ECO:0007669"/>
    <property type="project" value="UniProtKB-SubCell"/>
</dbReference>
<keyword evidence="6" id="KW-0533">Nickel</keyword>
<evidence type="ECO:0000256" key="11">
    <source>
        <dbReference type="ARBA" id="ARBA00023136"/>
    </source>
</evidence>
<evidence type="ECO:0000256" key="9">
    <source>
        <dbReference type="ARBA" id="ARBA00023065"/>
    </source>
</evidence>
<feature type="transmembrane region" description="Helical" evidence="13">
    <location>
        <begin position="79"/>
        <end position="98"/>
    </location>
</feature>
<proteinExistence type="inferred from homology"/>
<comment type="similarity">
    <text evidence="13">Belongs to the NiCoT transporter (TC 2.A.52) family.</text>
</comment>
<evidence type="ECO:0000256" key="13">
    <source>
        <dbReference type="RuleBase" id="RU362101"/>
    </source>
</evidence>